<reference evidence="1" key="1">
    <citation type="submission" date="2021-06" db="EMBL/GenBank/DDBJ databases">
        <authorList>
            <person name="Kallberg Y."/>
            <person name="Tangrot J."/>
            <person name="Rosling A."/>
        </authorList>
    </citation>
    <scope>NUCLEOTIDE SEQUENCE</scope>
    <source>
        <strain evidence="1">MA453B</strain>
    </source>
</reference>
<comment type="caution">
    <text evidence="1">The sequence shown here is derived from an EMBL/GenBank/DDBJ whole genome shotgun (WGS) entry which is preliminary data.</text>
</comment>
<dbReference type="Proteomes" id="UP000789405">
    <property type="component" value="Unassembled WGS sequence"/>
</dbReference>
<proteinExistence type="predicted"/>
<keyword evidence="2" id="KW-1185">Reference proteome</keyword>
<protein>
    <submittedName>
        <fullName evidence="1">3061_t:CDS:1</fullName>
    </submittedName>
</protein>
<accession>A0A9N9P8P7</accession>
<sequence>GVLREGSSDSKKEKFNLNDQILAEPAFKNPSSNLSREDRDLNIFYEKEAI</sequence>
<feature type="non-terminal residue" evidence="1">
    <location>
        <position position="1"/>
    </location>
</feature>
<organism evidence="1 2">
    <name type="scientific">Dentiscutata erythropus</name>
    <dbReference type="NCBI Taxonomy" id="1348616"/>
    <lineage>
        <taxon>Eukaryota</taxon>
        <taxon>Fungi</taxon>
        <taxon>Fungi incertae sedis</taxon>
        <taxon>Mucoromycota</taxon>
        <taxon>Glomeromycotina</taxon>
        <taxon>Glomeromycetes</taxon>
        <taxon>Diversisporales</taxon>
        <taxon>Gigasporaceae</taxon>
        <taxon>Dentiscutata</taxon>
    </lineage>
</organism>
<evidence type="ECO:0000313" key="1">
    <source>
        <dbReference type="EMBL" id="CAG8793466.1"/>
    </source>
</evidence>
<evidence type="ECO:0000313" key="2">
    <source>
        <dbReference type="Proteomes" id="UP000789405"/>
    </source>
</evidence>
<feature type="non-terminal residue" evidence="1">
    <location>
        <position position="50"/>
    </location>
</feature>
<dbReference type="EMBL" id="CAJVPY010028907">
    <property type="protein sequence ID" value="CAG8793466.1"/>
    <property type="molecule type" value="Genomic_DNA"/>
</dbReference>
<name>A0A9N9P8P7_9GLOM</name>
<dbReference type="AlphaFoldDB" id="A0A9N9P8P7"/>
<gene>
    <name evidence="1" type="ORF">DERYTH_LOCUS21891</name>
</gene>